<dbReference type="Proteomes" id="UP000785679">
    <property type="component" value="Unassembled WGS sequence"/>
</dbReference>
<reference evidence="3" key="1">
    <citation type="submission" date="2019-06" db="EMBL/GenBank/DDBJ databases">
        <authorList>
            <person name="Zheng W."/>
        </authorList>
    </citation>
    <scope>NUCLEOTIDE SEQUENCE</scope>
    <source>
        <strain evidence="3">QDHG01</strain>
    </source>
</reference>
<feature type="transmembrane region" description="Helical" evidence="2">
    <location>
        <begin position="283"/>
        <end position="299"/>
    </location>
</feature>
<evidence type="ECO:0000313" key="3">
    <source>
        <dbReference type="EMBL" id="TNV79194.1"/>
    </source>
</evidence>
<keyword evidence="2" id="KW-0472">Membrane</keyword>
<dbReference type="EMBL" id="RRYP01009237">
    <property type="protein sequence ID" value="TNV79194.1"/>
    <property type="molecule type" value="Genomic_DNA"/>
</dbReference>
<accession>A0A8J8NRW2</accession>
<protein>
    <submittedName>
        <fullName evidence="3">Uncharacterized protein</fullName>
    </submittedName>
</protein>
<organism evidence="3 4">
    <name type="scientific">Halteria grandinella</name>
    <dbReference type="NCBI Taxonomy" id="5974"/>
    <lineage>
        <taxon>Eukaryota</taxon>
        <taxon>Sar</taxon>
        <taxon>Alveolata</taxon>
        <taxon>Ciliophora</taxon>
        <taxon>Intramacronucleata</taxon>
        <taxon>Spirotrichea</taxon>
        <taxon>Stichotrichia</taxon>
        <taxon>Sporadotrichida</taxon>
        <taxon>Halteriidae</taxon>
        <taxon>Halteria</taxon>
    </lineage>
</organism>
<gene>
    <name evidence="3" type="ORF">FGO68_gene4490</name>
</gene>
<evidence type="ECO:0000313" key="4">
    <source>
        <dbReference type="Proteomes" id="UP000785679"/>
    </source>
</evidence>
<feature type="transmembrane region" description="Helical" evidence="2">
    <location>
        <begin position="41"/>
        <end position="63"/>
    </location>
</feature>
<feature type="transmembrane region" description="Helical" evidence="2">
    <location>
        <begin position="193"/>
        <end position="215"/>
    </location>
</feature>
<feature type="transmembrane region" description="Helical" evidence="2">
    <location>
        <begin position="75"/>
        <end position="99"/>
    </location>
</feature>
<evidence type="ECO:0000256" key="2">
    <source>
        <dbReference type="SAM" id="Phobius"/>
    </source>
</evidence>
<proteinExistence type="predicted"/>
<comment type="caution">
    <text evidence="3">The sequence shown here is derived from an EMBL/GenBank/DDBJ whole genome shotgun (WGS) entry which is preliminary data.</text>
</comment>
<name>A0A8J8NRW2_HALGN</name>
<keyword evidence="2" id="KW-1133">Transmembrane helix</keyword>
<evidence type="ECO:0000256" key="1">
    <source>
        <dbReference type="SAM" id="Coils"/>
    </source>
</evidence>
<dbReference type="AlphaFoldDB" id="A0A8J8NRW2"/>
<sequence length="478" mass="55300">MNDTTFVETLLILNFIYTFLYLAIGAIMYKVFKPTIAWQQWVIISLALVNILLKDIGYSILWWKPFSDMSNNSIMQIFATLTSACFLISFQAMTVRLILERMKSEILVLGYQIMQTTQRQVSHSVNEHDSIVEDFLGQHHLSNGGWQHDQAKTNLSPEEAAALMMVIENTVQESSDSQNGRPQFLVLHRKRQILVKIFAIFFCIQLILIGAISYLTYVEVTMTFQKVKDTSIDQILAILGFVKFVIFDAPMFFLFIREHLRVQRAQKQTQADWNTLSFKEKRIIVILYSMIFLSLGVYLERIIANDILFKLMYFYQIFSGDTNSQEVIENIWDVHVMLVTNTDFIAGLLQLYLSYWFGQTNQGTDQDQQETMNQNHISQLNAIKANMRSTQLKSMITSDSSNGRATFDANIGTGGFAEVNNEELKQYQKIMKDQEDAMYEYEEEMGRNIDCFKNPRPYSRVIPTMETNQENLFNSGKA</sequence>
<keyword evidence="1" id="KW-0175">Coiled coil</keyword>
<feature type="transmembrane region" description="Helical" evidence="2">
    <location>
        <begin position="6"/>
        <end position="29"/>
    </location>
</feature>
<feature type="coiled-coil region" evidence="1">
    <location>
        <begin position="417"/>
        <end position="444"/>
    </location>
</feature>
<keyword evidence="2" id="KW-0812">Transmembrane</keyword>
<feature type="transmembrane region" description="Helical" evidence="2">
    <location>
        <begin position="235"/>
        <end position="256"/>
    </location>
</feature>
<keyword evidence="4" id="KW-1185">Reference proteome</keyword>